<feature type="transmembrane region" description="Helical" evidence="1">
    <location>
        <begin position="99"/>
        <end position="118"/>
    </location>
</feature>
<reference evidence="2" key="1">
    <citation type="submission" date="2023-11" db="EMBL/GenBank/DDBJ databases">
        <title>WGS of Aeromonas in Northern Israel.</title>
        <authorList>
            <person name="Hershko Y."/>
        </authorList>
    </citation>
    <scope>NUCLEOTIDE SEQUENCE</scope>
    <source>
        <strain evidence="2">02297</strain>
    </source>
</reference>
<keyword evidence="1" id="KW-0812">Transmembrane</keyword>
<dbReference type="EMBL" id="JAWZXF010000006">
    <property type="protein sequence ID" value="MDX7921623.1"/>
    <property type="molecule type" value="Genomic_DNA"/>
</dbReference>
<dbReference type="RefSeq" id="WP_319916673.1">
    <property type="nucleotide sequence ID" value="NZ_JAWZXF010000006.1"/>
</dbReference>
<evidence type="ECO:0000313" key="2">
    <source>
        <dbReference type="EMBL" id="MDX7921623.1"/>
    </source>
</evidence>
<keyword evidence="1" id="KW-1133">Transmembrane helix</keyword>
<proteinExistence type="predicted"/>
<protein>
    <submittedName>
        <fullName evidence="2">Uncharacterized protein</fullName>
    </submittedName>
</protein>
<feature type="transmembrane region" description="Helical" evidence="1">
    <location>
        <begin position="42"/>
        <end position="62"/>
    </location>
</feature>
<evidence type="ECO:0000313" key="3">
    <source>
        <dbReference type="Proteomes" id="UP001285835"/>
    </source>
</evidence>
<accession>A0AAP6L2U2</accession>
<dbReference type="AlphaFoldDB" id="A0AAP6L2U2"/>
<sequence>MNRQAALSLREQRNQQRLNRMEPKLIDSDYPNPAIPFWQKTLLFLPVIYAAIYFIGLTYHIGYLSEFSLNPYEFQQPADLLLVRGGYSLFSSSAVSNPIIPAFFLVFSLLTIIFYSTLSPRSVKTTSIDLPPKYRRNKNIRMLLELTEEKINKTRSRLNKYSPIIEQLIVLSVSVFCLLFILALSLQSGITDAARQKKELYLPNSANIMVVSSLLNDGPYLRVTCNSSHCAFWNKTGTHLLRHDQVNQTLLLPPKKAKKS</sequence>
<dbReference type="Proteomes" id="UP001285835">
    <property type="component" value="Unassembled WGS sequence"/>
</dbReference>
<organism evidence="2 3">
    <name type="scientific">Aeromonas media</name>
    <dbReference type="NCBI Taxonomy" id="651"/>
    <lineage>
        <taxon>Bacteria</taxon>
        <taxon>Pseudomonadati</taxon>
        <taxon>Pseudomonadota</taxon>
        <taxon>Gammaproteobacteria</taxon>
        <taxon>Aeromonadales</taxon>
        <taxon>Aeromonadaceae</taxon>
        <taxon>Aeromonas</taxon>
    </lineage>
</organism>
<keyword evidence="1" id="KW-0472">Membrane</keyword>
<comment type="caution">
    <text evidence="2">The sequence shown here is derived from an EMBL/GenBank/DDBJ whole genome shotgun (WGS) entry which is preliminary data.</text>
</comment>
<gene>
    <name evidence="2" type="ORF">SJS82_06730</name>
</gene>
<name>A0AAP6L2U2_AERME</name>
<evidence type="ECO:0000256" key="1">
    <source>
        <dbReference type="SAM" id="Phobius"/>
    </source>
</evidence>
<feature type="transmembrane region" description="Helical" evidence="1">
    <location>
        <begin position="164"/>
        <end position="186"/>
    </location>
</feature>